<proteinExistence type="predicted"/>
<dbReference type="EMBL" id="REGN01007915">
    <property type="protein sequence ID" value="RNA04918.1"/>
    <property type="molecule type" value="Genomic_DNA"/>
</dbReference>
<comment type="caution">
    <text evidence="2">The sequence shown here is derived from an EMBL/GenBank/DDBJ whole genome shotgun (WGS) entry which is preliminary data.</text>
</comment>
<protein>
    <submittedName>
        <fullName evidence="2">Uncharacterized protein</fullName>
    </submittedName>
</protein>
<keyword evidence="3" id="KW-1185">Reference proteome</keyword>
<evidence type="ECO:0000256" key="1">
    <source>
        <dbReference type="SAM" id="Phobius"/>
    </source>
</evidence>
<organism evidence="2 3">
    <name type="scientific">Brachionus plicatilis</name>
    <name type="common">Marine rotifer</name>
    <name type="synonym">Brachionus muelleri</name>
    <dbReference type="NCBI Taxonomy" id="10195"/>
    <lineage>
        <taxon>Eukaryota</taxon>
        <taxon>Metazoa</taxon>
        <taxon>Spiralia</taxon>
        <taxon>Gnathifera</taxon>
        <taxon>Rotifera</taxon>
        <taxon>Eurotatoria</taxon>
        <taxon>Monogononta</taxon>
        <taxon>Pseudotrocha</taxon>
        <taxon>Ploima</taxon>
        <taxon>Brachionidae</taxon>
        <taxon>Brachionus</taxon>
    </lineage>
</organism>
<feature type="transmembrane region" description="Helical" evidence="1">
    <location>
        <begin position="41"/>
        <end position="63"/>
    </location>
</feature>
<gene>
    <name evidence="2" type="ORF">BpHYR1_028500</name>
</gene>
<keyword evidence="1" id="KW-1133">Transmembrane helix</keyword>
<evidence type="ECO:0000313" key="3">
    <source>
        <dbReference type="Proteomes" id="UP000276133"/>
    </source>
</evidence>
<dbReference type="AlphaFoldDB" id="A0A3M7Q1V5"/>
<dbReference type="Proteomes" id="UP000276133">
    <property type="component" value="Unassembled WGS sequence"/>
</dbReference>
<reference evidence="2 3" key="1">
    <citation type="journal article" date="2018" name="Sci. Rep.">
        <title>Genomic signatures of local adaptation to the degree of environmental predictability in rotifers.</title>
        <authorList>
            <person name="Franch-Gras L."/>
            <person name="Hahn C."/>
            <person name="Garcia-Roger E.M."/>
            <person name="Carmona M.J."/>
            <person name="Serra M."/>
            <person name="Gomez A."/>
        </authorList>
    </citation>
    <scope>NUCLEOTIDE SEQUENCE [LARGE SCALE GENOMIC DNA]</scope>
    <source>
        <strain evidence="2">HYR1</strain>
    </source>
</reference>
<sequence length="66" mass="7323">MFYKYGFGLELRCLEFLASLCAERMCSHGMPTSKSPALTPLIGFSLLLYILRCLALASAKLLFTSL</sequence>
<keyword evidence="1" id="KW-0812">Transmembrane</keyword>
<accession>A0A3M7Q1V5</accession>
<name>A0A3M7Q1V5_BRAPC</name>
<evidence type="ECO:0000313" key="2">
    <source>
        <dbReference type="EMBL" id="RNA04918.1"/>
    </source>
</evidence>
<keyword evidence="1" id="KW-0472">Membrane</keyword>